<organism evidence="11 12">
    <name type="scientific">Mugilogobius chulae</name>
    <name type="common">yellowstripe goby</name>
    <dbReference type="NCBI Taxonomy" id="88201"/>
    <lineage>
        <taxon>Eukaryota</taxon>
        <taxon>Metazoa</taxon>
        <taxon>Chordata</taxon>
        <taxon>Craniata</taxon>
        <taxon>Vertebrata</taxon>
        <taxon>Euteleostomi</taxon>
        <taxon>Actinopterygii</taxon>
        <taxon>Neopterygii</taxon>
        <taxon>Teleostei</taxon>
        <taxon>Neoteleostei</taxon>
        <taxon>Acanthomorphata</taxon>
        <taxon>Gobiaria</taxon>
        <taxon>Gobiiformes</taxon>
        <taxon>Gobioidei</taxon>
        <taxon>Gobiidae</taxon>
        <taxon>Gobionellinae</taxon>
        <taxon>Mugilogobius</taxon>
    </lineage>
</organism>
<evidence type="ECO:0000313" key="12">
    <source>
        <dbReference type="Proteomes" id="UP001460270"/>
    </source>
</evidence>
<dbReference type="Pfam" id="PF17779">
    <property type="entry name" value="WHD_NOD2"/>
    <property type="match status" value="1"/>
</dbReference>
<evidence type="ECO:0008006" key="13">
    <source>
        <dbReference type="Google" id="ProtNLM"/>
    </source>
</evidence>
<dbReference type="SUPFAM" id="SSF52047">
    <property type="entry name" value="RNI-like"/>
    <property type="match status" value="1"/>
</dbReference>
<feature type="region of interest" description="Disordered" evidence="7">
    <location>
        <begin position="1"/>
        <end position="83"/>
    </location>
</feature>
<keyword evidence="5" id="KW-0547">Nucleotide-binding</keyword>
<dbReference type="SMART" id="SM00368">
    <property type="entry name" value="LRR_RI"/>
    <property type="match status" value="4"/>
</dbReference>
<dbReference type="Pfam" id="PF13516">
    <property type="entry name" value="LRR_6"/>
    <property type="match status" value="2"/>
</dbReference>
<evidence type="ECO:0000313" key="11">
    <source>
        <dbReference type="EMBL" id="KAK7878883.1"/>
    </source>
</evidence>
<feature type="domain" description="NACHT" evidence="8">
    <location>
        <begin position="182"/>
        <end position="275"/>
    </location>
</feature>
<dbReference type="InterPro" id="IPR041075">
    <property type="entry name" value="NOD1/2_WH"/>
</dbReference>
<dbReference type="InterPro" id="IPR007111">
    <property type="entry name" value="NACHT_NTPase"/>
</dbReference>
<feature type="compositionally biased region" description="Acidic residues" evidence="7">
    <location>
        <begin position="32"/>
        <end position="43"/>
    </location>
</feature>
<keyword evidence="12" id="KW-1185">Reference proteome</keyword>
<evidence type="ECO:0000259" key="10">
    <source>
        <dbReference type="Pfam" id="PF17779"/>
    </source>
</evidence>
<keyword evidence="3" id="KW-0433">Leucine-rich repeat</keyword>
<feature type="compositionally biased region" description="Basic and acidic residues" evidence="7">
    <location>
        <begin position="1"/>
        <end position="31"/>
    </location>
</feature>
<keyword evidence="6" id="KW-0067">ATP-binding</keyword>
<dbReference type="InterPro" id="IPR041267">
    <property type="entry name" value="NLRP_HD2"/>
</dbReference>
<reference evidence="12" key="1">
    <citation type="submission" date="2024-04" db="EMBL/GenBank/DDBJ databases">
        <title>Salinicola lusitanus LLJ914,a marine bacterium isolated from the Okinawa Trough.</title>
        <authorList>
            <person name="Li J."/>
        </authorList>
    </citation>
    <scope>NUCLEOTIDE SEQUENCE [LARGE SCALE GENOMIC DNA]</scope>
</reference>
<dbReference type="InterPro" id="IPR001611">
    <property type="entry name" value="Leu-rich_rpt"/>
</dbReference>
<dbReference type="PANTHER" id="PTHR24106">
    <property type="entry name" value="NACHT, LRR AND CARD DOMAINS-CONTAINING"/>
    <property type="match status" value="1"/>
</dbReference>
<dbReference type="Gene3D" id="3.40.50.300">
    <property type="entry name" value="P-loop containing nucleotide triphosphate hydrolases"/>
    <property type="match status" value="1"/>
</dbReference>
<evidence type="ECO:0000259" key="8">
    <source>
        <dbReference type="Pfam" id="PF05729"/>
    </source>
</evidence>
<protein>
    <recommendedName>
        <fullName evidence="13">NACHT domain-containing protein</fullName>
    </recommendedName>
</protein>
<dbReference type="Pfam" id="PF17776">
    <property type="entry name" value="NLRC4_HD2"/>
    <property type="match status" value="1"/>
</dbReference>
<accession>A0AAW0MQW8</accession>
<proteinExistence type="predicted"/>
<keyword evidence="2" id="KW-0963">Cytoplasm</keyword>
<evidence type="ECO:0000256" key="3">
    <source>
        <dbReference type="ARBA" id="ARBA00022614"/>
    </source>
</evidence>
<feature type="domain" description="NACHT LRR and PYD" evidence="9">
    <location>
        <begin position="407"/>
        <end position="490"/>
    </location>
</feature>
<dbReference type="Proteomes" id="UP001460270">
    <property type="component" value="Unassembled WGS sequence"/>
</dbReference>
<gene>
    <name evidence="11" type="ORF">WMY93_034239</name>
</gene>
<dbReference type="InterPro" id="IPR027417">
    <property type="entry name" value="P-loop_NTPase"/>
</dbReference>
<feature type="domain" description="NOD1/2 winged helix" evidence="10">
    <location>
        <begin position="358"/>
        <end position="392"/>
    </location>
</feature>
<dbReference type="EMBL" id="JBBPFD010000436">
    <property type="protein sequence ID" value="KAK7878883.1"/>
    <property type="molecule type" value="Genomic_DNA"/>
</dbReference>
<evidence type="ECO:0000256" key="6">
    <source>
        <dbReference type="ARBA" id="ARBA00022840"/>
    </source>
</evidence>
<keyword evidence="4" id="KW-0677">Repeat</keyword>
<evidence type="ECO:0000256" key="2">
    <source>
        <dbReference type="ARBA" id="ARBA00022490"/>
    </source>
</evidence>
<feature type="compositionally biased region" description="Basic and acidic residues" evidence="7">
    <location>
        <begin position="51"/>
        <end position="76"/>
    </location>
</feature>
<evidence type="ECO:0000259" key="9">
    <source>
        <dbReference type="Pfam" id="PF17776"/>
    </source>
</evidence>
<name>A0AAW0MQW8_9GOBI</name>
<evidence type="ECO:0000256" key="5">
    <source>
        <dbReference type="ARBA" id="ARBA00022741"/>
    </source>
</evidence>
<dbReference type="GO" id="GO:0005524">
    <property type="term" value="F:ATP binding"/>
    <property type="evidence" value="ECO:0007669"/>
    <property type="project" value="UniProtKB-KW"/>
</dbReference>
<evidence type="ECO:0000256" key="7">
    <source>
        <dbReference type="SAM" id="MobiDB-lite"/>
    </source>
</evidence>
<dbReference type="GO" id="GO:0005737">
    <property type="term" value="C:cytoplasm"/>
    <property type="evidence" value="ECO:0007669"/>
    <property type="project" value="UniProtKB-SubCell"/>
</dbReference>
<dbReference type="InterPro" id="IPR032675">
    <property type="entry name" value="LRR_dom_sf"/>
</dbReference>
<evidence type="ECO:0000256" key="4">
    <source>
        <dbReference type="ARBA" id="ARBA00022737"/>
    </source>
</evidence>
<dbReference type="AlphaFoldDB" id="A0AAW0MQW8"/>
<comment type="caution">
    <text evidence="11">The sequence shown here is derived from an EMBL/GenBank/DDBJ whole genome shotgun (WGS) entry which is preliminary data.</text>
</comment>
<dbReference type="Pfam" id="PF05729">
    <property type="entry name" value="NACHT"/>
    <property type="match status" value="1"/>
</dbReference>
<comment type="subcellular location">
    <subcellularLocation>
        <location evidence="1">Cytoplasm</location>
    </subcellularLocation>
</comment>
<dbReference type="Gene3D" id="3.80.10.10">
    <property type="entry name" value="Ribonuclease Inhibitor"/>
    <property type="match status" value="1"/>
</dbReference>
<evidence type="ECO:0000256" key="1">
    <source>
        <dbReference type="ARBA" id="ARBA00004496"/>
    </source>
</evidence>
<dbReference type="InterPro" id="IPR051261">
    <property type="entry name" value="NLR"/>
</dbReference>
<sequence>MKERKEEGRKEEKRGKEKRREEEKRRKKGEEKEEEEKEGEEEEEKGKRKRREEGKVKEMNERAKRKGREKEKGEKRKEKKRVKGEMRTVFEEHKLSLKRVLEAEAADGFSDLYISFRDDQIKLSDIFKQTQDTRLSFIRLVLTVGEARVGKTFSVLKFSLDWAQGSENQDVALLLSPHTLLHSKVLLILDGLDQNRLPLDFSCEVISEVTQGSEVGTLLVNLIRGKLLPHALIWINSRPAAANQIPEHHVQRLTEVRGFVTEPQKEHFFRTRFSDTEQCQTVLSHIRSSRCLHTMCQIPVFCWITATVLEHMLRRAQSGPLPQTLTDLYAHFLLVQTQRNRKYGAESRDPELSTADCDVLLKLSRLAFEQLHKGNIMFYQEELQQVGLDLVQASSAGPKRDKECDLSLPEVLRETLDKHHSDLDLFVRFLHGLSLKSGALEPLLGLNKTDQKNIQRVTDNLKTVIRSPASPAKRVSALQCLSEMKEPSVQQMVLDLLESGERLSEIQCSALASVLQMSEQVLEELDFRKFRVSLERKRRLISAVNNCRKAVLTSCKVSETQCLQSPHCSLDTLSLSSCFLSVKSCGFLVEALMSNPVHLKTLDLSLSSITDSGVSELCRFLQSPHCQLHTLRLIECGLSSEEGCSALASALESGSSLRELDLSHNNLQESAVTAARSPAQVTLECQVTAARSLTQVTLECQVTAARSPTQVTLECQVTAACSPTQVTLECQVTAARSPTQVTLECQVTAACSPTQVTLECQVTAACSPTQVTLECQVTAARSPTQVTLECQVTAARSPTQVTLECQVTAARSPAQVTLECQVTAARSPAQVTLECQVTAARSPTQVTLECQVTAARSPTQVTLECQVTAARSPTQVTLECQVTAARSPAQVTLECQVTAARSPTQVTLECQVTAARSPTQVTLECQVTAARSPTQVTLECQVTAARSPAQVTLECQVTAARSPAQITLECQVTAARSPTQVTLECQVTAACSPTQITLECQVTAARSPTQVTLECQVTAARSPAQVTLECQVTAARSLAQVTLECQVTAARSLAQVTLECQVTAAVLLHKSL</sequence>